<evidence type="ECO:0000313" key="2">
    <source>
        <dbReference type="EMBL" id="MFC5471859.1"/>
    </source>
</evidence>
<organism evidence="2 3">
    <name type="scientific">Cohnella suwonensis</name>
    <dbReference type="NCBI Taxonomy" id="696072"/>
    <lineage>
        <taxon>Bacteria</taxon>
        <taxon>Bacillati</taxon>
        <taxon>Bacillota</taxon>
        <taxon>Bacilli</taxon>
        <taxon>Bacillales</taxon>
        <taxon>Paenibacillaceae</taxon>
        <taxon>Cohnella</taxon>
    </lineage>
</organism>
<dbReference type="SUPFAM" id="SSF141868">
    <property type="entry name" value="EAL domain-like"/>
    <property type="match status" value="1"/>
</dbReference>
<dbReference type="InterPro" id="IPR001633">
    <property type="entry name" value="EAL_dom"/>
</dbReference>
<dbReference type="SMART" id="SM00052">
    <property type="entry name" value="EAL"/>
    <property type="match status" value="1"/>
</dbReference>
<evidence type="ECO:0000259" key="1">
    <source>
        <dbReference type="PROSITE" id="PS50883"/>
    </source>
</evidence>
<dbReference type="PANTHER" id="PTHR33121:SF76">
    <property type="entry name" value="SIGNALING PROTEIN"/>
    <property type="match status" value="1"/>
</dbReference>
<dbReference type="InterPro" id="IPR035919">
    <property type="entry name" value="EAL_sf"/>
</dbReference>
<protein>
    <submittedName>
        <fullName evidence="2">EAL domain-containing protein</fullName>
    </submittedName>
</protein>
<dbReference type="PROSITE" id="PS50883">
    <property type="entry name" value="EAL"/>
    <property type="match status" value="1"/>
</dbReference>
<dbReference type="Pfam" id="PF00563">
    <property type="entry name" value="EAL"/>
    <property type="match status" value="1"/>
</dbReference>
<dbReference type="Gene3D" id="3.20.20.450">
    <property type="entry name" value="EAL domain"/>
    <property type="match status" value="1"/>
</dbReference>
<dbReference type="Proteomes" id="UP001596105">
    <property type="component" value="Unassembled WGS sequence"/>
</dbReference>
<proteinExistence type="predicted"/>
<dbReference type="RefSeq" id="WP_209751142.1">
    <property type="nucleotide sequence ID" value="NZ_JBHSMH010000111.1"/>
</dbReference>
<reference evidence="3" key="1">
    <citation type="journal article" date="2019" name="Int. J. Syst. Evol. Microbiol.">
        <title>The Global Catalogue of Microorganisms (GCM) 10K type strain sequencing project: providing services to taxonomists for standard genome sequencing and annotation.</title>
        <authorList>
            <consortium name="The Broad Institute Genomics Platform"/>
            <consortium name="The Broad Institute Genome Sequencing Center for Infectious Disease"/>
            <person name="Wu L."/>
            <person name="Ma J."/>
        </authorList>
    </citation>
    <scope>NUCLEOTIDE SEQUENCE [LARGE SCALE GENOMIC DNA]</scope>
    <source>
        <strain evidence="3">CCUG 57113</strain>
    </source>
</reference>
<dbReference type="EMBL" id="JBHSMH010000111">
    <property type="protein sequence ID" value="MFC5471859.1"/>
    <property type="molecule type" value="Genomic_DNA"/>
</dbReference>
<comment type="caution">
    <text evidence="2">The sequence shown here is derived from an EMBL/GenBank/DDBJ whole genome shotgun (WGS) entry which is preliminary data.</text>
</comment>
<name>A0ABW0M154_9BACL</name>
<gene>
    <name evidence="2" type="ORF">ACFPPD_24590</name>
</gene>
<accession>A0ABW0M154</accession>
<dbReference type="CDD" id="cd01948">
    <property type="entry name" value="EAL"/>
    <property type="match status" value="1"/>
</dbReference>
<feature type="domain" description="EAL" evidence="1">
    <location>
        <begin position="174"/>
        <end position="424"/>
    </location>
</feature>
<dbReference type="InterPro" id="IPR050706">
    <property type="entry name" value="Cyclic-di-GMP_PDE-like"/>
</dbReference>
<dbReference type="PANTHER" id="PTHR33121">
    <property type="entry name" value="CYCLIC DI-GMP PHOSPHODIESTERASE PDEF"/>
    <property type="match status" value="1"/>
</dbReference>
<keyword evidence="3" id="KW-1185">Reference proteome</keyword>
<sequence length="425" mass="47633">MNTSWFGLERSLERAAHHRSIGIIGIDLHERPSGLASASREDGGYGWPEWLDASMGRGDIWFGDEVGGHLWLYAAMPDGIADEEEGEPYLRGLARRVREAMIAEAGRGGGFGAGLGGATTASVNETPFQSRHRERGIGCALLRDWKTSEAKDIVYEGVQKAMVQIRDSRVDQQEWDLRLELDRLLAESSIRSVYQPIMRLVDGKTFGYEALTRCPEGSLFDGPLALFRYAEKSNRAFSLDRLAREKAIKHCPTLGSVQKIFINVTMGIMNDPHFVSGQTIRLLNERGLFPGQVVFELTERSSIDDFEAAKKILAHYRSQGYEIAIDDAGAGYSSLQSIVELSPDYIKIDRSLVRMADQDEMKKHMLRTFVRFAKKMNIRTVAEGIERPEELRLLRAMGFDYAQGYLIGRPSEYPTAMYPGAIPKV</sequence>
<evidence type="ECO:0000313" key="3">
    <source>
        <dbReference type="Proteomes" id="UP001596105"/>
    </source>
</evidence>